<keyword evidence="4" id="KW-0808">Transferase</keyword>
<dbReference type="AlphaFoldDB" id="A0A1Y1U5K9"/>
<dbReference type="Proteomes" id="UP000193218">
    <property type="component" value="Unassembled WGS sequence"/>
</dbReference>
<keyword evidence="10" id="KW-1133">Transmembrane helix</keyword>
<reference evidence="17 18" key="1">
    <citation type="submission" date="2017-03" db="EMBL/GenBank/DDBJ databases">
        <title>Widespread Adenine N6-methylation of Active Genes in Fungi.</title>
        <authorList>
            <consortium name="DOE Joint Genome Institute"/>
            <person name="Mondo S.J."/>
            <person name="Dannebaum R.O."/>
            <person name="Kuo R.C."/>
            <person name="Louie K.B."/>
            <person name="Bewick A.J."/>
            <person name="Labutti K."/>
            <person name="Haridas S."/>
            <person name="Kuo A."/>
            <person name="Salamov A."/>
            <person name="Ahrendt S.R."/>
            <person name="Lau R."/>
            <person name="Bowen B.P."/>
            <person name="Lipzen A."/>
            <person name="Sullivan W."/>
            <person name="Andreopoulos W.B."/>
            <person name="Clum A."/>
            <person name="Lindquist E."/>
            <person name="Daum C."/>
            <person name="Northen T.R."/>
            <person name="Ramamoorthy G."/>
            <person name="Schmitz R.J."/>
            <person name="Gryganskyi A."/>
            <person name="Culley D."/>
            <person name="Magnuson J."/>
            <person name="James T.Y."/>
            <person name="O'Malley M.A."/>
            <person name="Stajich J.E."/>
            <person name="Spatafora J.W."/>
            <person name="Visel A."/>
            <person name="Grigoriev I.V."/>
        </authorList>
    </citation>
    <scope>NUCLEOTIDE SEQUENCE [LARGE SCALE GENOMIC DNA]</scope>
    <source>
        <strain evidence="17 18">NRRL Y-17943</strain>
    </source>
</reference>
<dbReference type="InParanoid" id="A0A1Y1U5K9"/>
<evidence type="ECO:0000313" key="17">
    <source>
        <dbReference type="EMBL" id="ORX33313.1"/>
    </source>
</evidence>
<keyword evidence="7" id="KW-0547">Nucleotide-binding</keyword>
<keyword evidence="5" id="KW-0812">Transmembrane</keyword>
<gene>
    <name evidence="17" type="ORF">BD324DRAFT_654261</name>
</gene>
<dbReference type="EMBL" id="NBSH01000027">
    <property type="protein sequence ID" value="ORX33313.1"/>
    <property type="molecule type" value="Genomic_DNA"/>
</dbReference>
<keyword evidence="14" id="KW-0675">Receptor</keyword>
<comment type="subcellular location">
    <subcellularLocation>
        <location evidence="1">Cell membrane</location>
        <topology evidence="1">Single-pass type I membrane protein</topology>
    </subcellularLocation>
</comment>
<keyword evidence="8" id="KW-0418">Kinase</keyword>
<keyword evidence="18" id="KW-1185">Reference proteome</keyword>
<evidence type="ECO:0000256" key="2">
    <source>
        <dbReference type="ARBA" id="ARBA00011902"/>
    </source>
</evidence>
<feature type="domain" description="ALK/LTK-like glycine-rich" evidence="16">
    <location>
        <begin position="16"/>
        <end position="87"/>
    </location>
</feature>
<keyword evidence="13" id="KW-1015">Disulfide bond</keyword>
<keyword evidence="6" id="KW-0732">Signal</keyword>
<evidence type="ECO:0000256" key="9">
    <source>
        <dbReference type="ARBA" id="ARBA00022840"/>
    </source>
</evidence>
<dbReference type="RefSeq" id="XP_021867664.1">
    <property type="nucleotide sequence ID" value="XM_022018779.1"/>
</dbReference>
<evidence type="ECO:0000256" key="6">
    <source>
        <dbReference type="ARBA" id="ARBA00022729"/>
    </source>
</evidence>
<protein>
    <recommendedName>
        <fullName evidence="2">receptor protein-tyrosine kinase</fullName>
        <ecNumber evidence="2">2.7.10.1</ecNumber>
    </recommendedName>
</protein>
<dbReference type="GeneID" id="33560588"/>
<evidence type="ECO:0000259" key="16">
    <source>
        <dbReference type="Pfam" id="PF12810"/>
    </source>
</evidence>
<keyword evidence="15" id="KW-0325">Glycoprotein</keyword>
<dbReference type="EC" id="2.7.10.1" evidence="2"/>
<evidence type="ECO:0000256" key="4">
    <source>
        <dbReference type="ARBA" id="ARBA00022679"/>
    </source>
</evidence>
<evidence type="ECO:0000256" key="3">
    <source>
        <dbReference type="ARBA" id="ARBA00022475"/>
    </source>
</evidence>
<evidence type="ECO:0000256" key="12">
    <source>
        <dbReference type="ARBA" id="ARBA00023137"/>
    </source>
</evidence>
<evidence type="ECO:0000256" key="8">
    <source>
        <dbReference type="ARBA" id="ARBA00022777"/>
    </source>
</evidence>
<evidence type="ECO:0000256" key="13">
    <source>
        <dbReference type="ARBA" id="ARBA00023157"/>
    </source>
</evidence>
<comment type="caution">
    <text evidence="17">The sequence shown here is derived from an EMBL/GenBank/DDBJ whole genome shotgun (WGS) entry which is preliminary data.</text>
</comment>
<keyword evidence="3" id="KW-1003">Cell membrane</keyword>
<dbReference type="GO" id="GO:0005886">
    <property type="term" value="C:plasma membrane"/>
    <property type="evidence" value="ECO:0007669"/>
    <property type="project" value="UniProtKB-SubCell"/>
</dbReference>
<evidence type="ECO:0000313" key="18">
    <source>
        <dbReference type="Proteomes" id="UP000193218"/>
    </source>
</evidence>
<dbReference type="GO" id="GO:0005524">
    <property type="term" value="F:ATP binding"/>
    <property type="evidence" value="ECO:0007669"/>
    <property type="project" value="UniProtKB-KW"/>
</dbReference>
<dbReference type="GO" id="GO:0004714">
    <property type="term" value="F:transmembrane receptor protein tyrosine kinase activity"/>
    <property type="evidence" value="ECO:0007669"/>
    <property type="project" value="UniProtKB-EC"/>
</dbReference>
<organism evidence="17 18">
    <name type="scientific">Kockovaella imperatae</name>
    <dbReference type="NCBI Taxonomy" id="4999"/>
    <lineage>
        <taxon>Eukaryota</taxon>
        <taxon>Fungi</taxon>
        <taxon>Dikarya</taxon>
        <taxon>Basidiomycota</taxon>
        <taxon>Agaricomycotina</taxon>
        <taxon>Tremellomycetes</taxon>
        <taxon>Tremellales</taxon>
        <taxon>Cuniculitremaceae</taxon>
        <taxon>Kockovaella</taxon>
    </lineage>
</organism>
<accession>A0A1Y1U5K9</accession>
<evidence type="ECO:0000256" key="15">
    <source>
        <dbReference type="ARBA" id="ARBA00023180"/>
    </source>
</evidence>
<keyword evidence="11" id="KW-0472">Membrane</keyword>
<evidence type="ECO:0000256" key="10">
    <source>
        <dbReference type="ARBA" id="ARBA00022989"/>
    </source>
</evidence>
<evidence type="ECO:0000256" key="7">
    <source>
        <dbReference type="ARBA" id="ARBA00022741"/>
    </source>
</evidence>
<evidence type="ECO:0000256" key="5">
    <source>
        <dbReference type="ARBA" id="ARBA00022692"/>
    </source>
</evidence>
<proteinExistence type="predicted"/>
<dbReference type="InterPro" id="IPR055163">
    <property type="entry name" value="ALK/LTK-like_GRD"/>
</dbReference>
<sequence length="116" mass="12352">MPVQPKPLSLQRQLPAPGTYYISAYGASGGPGQVQALPRYKEPRHGGLGAMINGIFYSKKGYGLTVAVGQHGGSFTSGSFANHLSYSPEPNDYKHGYYGSSRLTMIPTGGLDKGMR</sequence>
<keyword evidence="9" id="KW-0067">ATP-binding</keyword>
<dbReference type="Pfam" id="PF12810">
    <property type="entry name" value="ALK_LTK_GRD"/>
    <property type="match status" value="1"/>
</dbReference>
<name>A0A1Y1U5K9_9TREE</name>
<evidence type="ECO:0000256" key="1">
    <source>
        <dbReference type="ARBA" id="ARBA00004251"/>
    </source>
</evidence>
<evidence type="ECO:0000256" key="11">
    <source>
        <dbReference type="ARBA" id="ARBA00023136"/>
    </source>
</evidence>
<keyword evidence="12" id="KW-0829">Tyrosine-protein kinase</keyword>
<evidence type="ECO:0000256" key="14">
    <source>
        <dbReference type="ARBA" id="ARBA00023170"/>
    </source>
</evidence>